<dbReference type="KEGG" id="der:6549702"/>
<dbReference type="InterPro" id="IPR029071">
    <property type="entry name" value="Ubiquitin-like_domsf"/>
</dbReference>
<dbReference type="OrthoDB" id="267397at2759"/>
<reference evidence="2 3" key="1">
    <citation type="journal article" date="2007" name="Nature">
        <title>Evolution of genes and genomes on the Drosophila phylogeny.</title>
        <authorList>
            <consortium name="Drosophila 12 Genomes Consortium"/>
            <person name="Clark A.G."/>
            <person name="Eisen M.B."/>
            <person name="Smith D.R."/>
            <person name="Bergman C.M."/>
            <person name="Oliver B."/>
            <person name="Markow T.A."/>
            <person name="Kaufman T.C."/>
            <person name="Kellis M."/>
            <person name="Gelbart W."/>
            <person name="Iyer V.N."/>
            <person name="Pollard D.A."/>
            <person name="Sackton T.B."/>
            <person name="Larracuente A.M."/>
            <person name="Singh N.D."/>
            <person name="Abad J.P."/>
            <person name="Abt D.N."/>
            <person name="Adryan B."/>
            <person name="Aguade M."/>
            <person name="Akashi H."/>
            <person name="Anderson W.W."/>
            <person name="Aquadro C.F."/>
            <person name="Ardell D.H."/>
            <person name="Arguello R."/>
            <person name="Artieri C.G."/>
            <person name="Barbash D.A."/>
            <person name="Barker D."/>
            <person name="Barsanti P."/>
            <person name="Batterham P."/>
            <person name="Batzoglou S."/>
            <person name="Begun D."/>
            <person name="Bhutkar A."/>
            <person name="Blanco E."/>
            <person name="Bosak S.A."/>
            <person name="Bradley R.K."/>
            <person name="Brand A.D."/>
            <person name="Brent M.R."/>
            <person name="Brooks A.N."/>
            <person name="Brown R.H."/>
            <person name="Butlin R.K."/>
            <person name="Caggese C."/>
            <person name="Calvi B.R."/>
            <person name="Bernardo de Carvalho A."/>
            <person name="Caspi A."/>
            <person name="Castrezana S."/>
            <person name="Celniker S.E."/>
            <person name="Chang J.L."/>
            <person name="Chapple C."/>
            <person name="Chatterji S."/>
            <person name="Chinwalla A."/>
            <person name="Civetta A."/>
            <person name="Clifton S.W."/>
            <person name="Comeron J.M."/>
            <person name="Costello J.C."/>
            <person name="Coyne J.A."/>
            <person name="Daub J."/>
            <person name="David R.G."/>
            <person name="Delcher A.L."/>
            <person name="Delehaunty K."/>
            <person name="Do C.B."/>
            <person name="Ebling H."/>
            <person name="Edwards K."/>
            <person name="Eickbush T."/>
            <person name="Evans J.D."/>
            <person name="Filipski A."/>
            <person name="Findeiss S."/>
            <person name="Freyhult E."/>
            <person name="Fulton L."/>
            <person name="Fulton R."/>
            <person name="Garcia A.C."/>
            <person name="Gardiner A."/>
            <person name="Garfield D.A."/>
            <person name="Garvin B.E."/>
            <person name="Gibson G."/>
            <person name="Gilbert D."/>
            <person name="Gnerre S."/>
            <person name="Godfrey J."/>
            <person name="Good R."/>
            <person name="Gotea V."/>
            <person name="Gravely B."/>
            <person name="Greenberg A.J."/>
            <person name="Griffiths-Jones S."/>
            <person name="Gross S."/>
            <person name="Guigo R."/>
            <person name="Gustafson E.A."/>
            <person name="Haerty W."/>
            <person name="Hahn M.W."/>
            <person name="Halligan D.L."/>
            <person name="Halpern A.L."/>
            <person name="Halter G.M."/>
            <person name="Han M.V."/>
            <person name="Heger A."/>
            <person name="Hillier L."/>
            <person name="Hinrichs A.S."/>
            <person name="Holmes I."/>
            <person name="Hoskins R.A."/>
            <person name="Hubisz M.J."/>
            <person name="Hultmark D."/>
            <person name="Huntley M.A."/>
            <person name="Jaffe D.B."/>
            <person name="Jagadeeshan S."/>
            <person name="Jeck W.R."/>
            <person name="Johnson J."/>
            <person name="Jones C.D."/>
            <person name="Jordan W.C."/>
            <person name="Karpen G.H."/>
            <person name="Kataoka E."/>
            <person name="Keightley P.D."/>
            <person name="Kheradpour P."/>
            <person name="Kirkness E.F."/>
            <person name="Koerich L.B."/>
            <person name="Kristiansen K."/>
            <person name="Kudrna D."/>
            <person name="Kulathinal R.J."/>
            <person name="Kumar S."/>
            <person name="Kwok R."/>
            <person name="Lander E."/>
            <person name="Langley C.H."/>
            <person name="Lapoint R."/>
            <person name="Lazzaro B.P."/>
            <person name="Lee S.J."/>
            <person name="Levesque L."/>
            <person name="Li R."/>
            <person name="Lin C.F."/>
            <person name="Lin M.F."/>
            <person name="Lindblad-Toh K."/>
            <person name="Llopart A."/>
            <person name="Long M."/>
            <person name="Low L."/>
            <person name="Lozovsky E."/>
            <person name="Lu J."/>
            <person name="Luo M."/>
            <person name="Machado C.A."/>
            <person name="Makalowski W."/>
            <person name="Marzo M."/>
            <person name="Matsuda M."/>
            <person name="Matzkin L."/>
            <person name="McAllister B."/>
            <person name="McBride C.S."/>
            <person name="McKernan B."/>
            <person name="McKernan K."/>
            <person name="Mendez-Lago M."/>
            <person name="Minx P."/>
            <person name="Mollenhauer M.U."/>
            <person name="Montooth K."/>
            <person name="Mount S.M."/>
            <person name="Mu X."/>
            <person name="Myers E."/>
            <person name="Negre B."/>
            <person name="Newfeld S."/>
            <person name="Nielsen R."/>
            <person name="Noor M.A."/>
            <person name="O'Grady P."/>
            <person name="Pachter L."/>
            <person name="Papaceit M."/>
            <person name="Parisi M.J."/>
            <person name="Parisi M."/>
            <person name="Parts L."/>
            <person name="Pedersen J.S."/>
            <person name="Pesole G."/>
            <person name="Phillippy A.M."/>
            <person name="Ponting C.P."/>
            <person name="Pop M."/>
            <person name="Porcelli D."/>
            <person name="Powell J.R."/>
            <person name="Prohaska S."/>
            <person name="Pruitt K."/>
            <person name="Puig M."/>
            <person name="Quesneville H."/>
            <person name="Ram K.R."/>
            <person name="Rand D."/>
            <person name="Rasmussen M.D."/>
            <person name="Reed L.K."/>
            <person name="Reenan R."/>
            <person name="Reily A."/>
            <person name="Remington K.A."/>
            <person name="Rieger T.T."/>
            <person name="Ritchie M.G."/>
            <person name="Robin C."/>
            <person name="Rogers Y.H."/>
            <person name="Rohde C."/>
            <person name="Rozas J."/>
            <person name="Rubenfield M.J."/>
            <person name="Ruiz A."/>
            <person name="Russo S."/>
            <person name="Salzberg S.L."/>
            <person name="Sanchez-Gracia A."/>
            <person name="Saranga D.J."/>
            <person name="Sato H."/>
            <person name="Schaeffer S.W."/>
            <person name="Schatz M.C."/>
            <person name="Schlenke T."/>
            <person name="Schwartz R."/>
            <person name="Segarra C."/>
            <person name="Singh R.S."/>
            <person name="Sirot L."/>
            <person name="Sirota M."/>
            <person name="Sisneros N.B."/>
            <person name="Smith C.D."/>
            <person name="Smith T.F."/>
            <person name="Spieth J."/>
            <person name="Stage D.E."/>
            <person name="Stark A."/>
            <person name="Stephan W."/>
            <person name="Strausberg R.L."/>
            <person name="Strempel S."/>
            <person name="Sturgill D."/>
            <person name="Sutton G."/>
            <person name="Sutton G.G."/>
            <person name="Tao W."/>
            <person name="Teichmann S."/>
            <person name="Tobari Y.N."/>
            <person name="Tomimura Y."/>
            <person name="Tsolas J.M."/>
            <person name="Valente V.L."/>
            <person name="Venter E."/>
            <person name="Venter J.C."/>
            <person name="Vicario S."/>
            <person name="Vieira F.G."/>
            <person name="Vilella A.J."/>
            <person name="Villasante A."/>
            <person name="Walenz B."/>
            <person name="Wang J."/>
            <person name="Wasserman M."/>
            <person name="Watts T."/>
            <person name="Wilson D."/>
            <person name="Wilson R.K."/>
            <person name="Wing R.A."/>
            <person name="Wolfner M.F."/>
            <person name="Wong A."/>
            <person name="Wong G.K."/>
            <person name="Wu C.I."/>
            <person name="Wu G."/>
            <person name="Yamamoto D."/>
            <person name="Yang H.P."/>
            <person name="Yang S.P."/>
            <person name="Yorke J.A."/>
            <person name="Yoshida K."/>
            <person name="Zdobnov E."/>
            <person name="Zhang P."/>
            <person name="Zhang Y."/>
            <person name="Zimin A.V."/>
            <person name="Baldwin J."/>
            <person name="Abdouelleil A."/>
            <person name="Abdulkadir J."/>
            <person name="Abebe A."/>
            <person name="Abera B."/>
            <person name="Abreu J."/>
            <person name="Acer S.C."/>
            <person name="Aftuck L."/>
            <person name="Alexander A."/>
            <person name="An P."/>
            <person name="Anderson E."/>
            <person name="Anderson S."/>
            <person name="Arachi H."/>
            <person name="Azer M."/>
            <person name="Bachantsang P."/>
            <person name="Barry A."/>
            <person name="Bayul T."/>
            <person name="Berlin A."/>
            <person name="Bessette D."/>
            <person name="Bloom T."/>
            <person name="Blye J."/>
            <person name="Boguslavskiy L."/>
            <person name="Bonnet C."/>
            <person name="Boukhgalter B."/>
            <person name="Bourzgui I."/>
            <person name="Brown A."/>
            <person name="Cahill P."/>
            <person name="Channer S."/>
            <person name="Cheshatsang Y."/>
            <person name="Chuda L."/>
            <person name="Citroen M."/>
            <person name="Collymore A."/>
            <person name="Cooke P."/>
            <person name="Costello M."/>
            <person name="D'Aco K."/>
            <person name="Daza R."/>
            <person name="De Haan G."/>
            <person name="DeGray S."/>
            <person name="DeMaso C."/>
            <person name="Dhargay N."/>
            <person name="Dooley K."/>
            <person name="Dooley E."/>
            <person name="Doricent M."/>
            <person name="Dorje P."/>
            <person name="Dorjee K."/>
            <person name="Dupes A."/>
            <person name="Elong R."/>
            <person name="Falk J."/>
            <person name="Farina A."/>
            <person name="Faro S."/>
            <person name="Ferguson D."/>
            <person name="Fisher S."/>
            <person name="Foley C.D."/>
            <person name="Franke A."/>
            <person name="Friedrich D."/>
            <person name="Gadbois L."/>
            <person name="Gearin G."/>
            <person name="Gearin C.R."/>
            <person name="Giannoukos G."/>
            <person name="Goode T."/>
            <person name="Graham J."/>
            <person name="Grandbois E."/>
            <person name="Grewal S."/>
            <person name="Gyaltsen K."/>
            <person name="Hafez N."/>
            <person name="Hagos B."/>
            <person name="Hall J."/>
            <person name="Henson C."/>
            <person name="Hollinger A."/>
            <person name="Honan T."/>
            <person name="Huard M.D."/>
            <person name="Hughes L."/>
            <person name="Hurhula B."/>
            <person name="Husby M.E."/>
            <person name="Kamat A."/>
            <person name="Kanga B."/>
            <person name="Kashin S."/>
            <person name="Khazanovich D."/>
            <person name="Kisner P."/>
            <person name="Lance K."/>
            <person name="Lara M."/>
            <person name="Lee W."/>
            <person name="Lennon N."/>
            <person name="Letendre F."/>
            <person name="LeVine R."/>
            <person name="Lipovsky A."/>
            <person name="Liu X."/>
            <person name="Liu J."/>
            <person name="Liu S."/>
            <person name="Lokyitsang T."/>
            <person name="Lokyitsang Y."/>
            <person name="Lubonja R."/>
            <person name="Lui A."/>
            <person name="MacDonald P."/>
            <person name="Magnisalis V."/>
            <person name="Maru K."/>
            <person name="Matthews C."/>
            <person name="McCusker W."/>
            <person name="McDonough S."/>
            <person name="Mehta T."/>
            <person name="Meldrim J."/>
            <person name="Meneus L."/>
            <person name="Mihai O."/>
            <person name="Mihalev A."/>
            <person name="Mihova T."/>
            <person name="Mittelman R."/>
            <person name="Mlenga V."/>
            <person name="Montmayeur A."/>
            <person name="Mulrain L."/>
            <person name="Navidi A."/>
            <person name="Naylor J."/>
            <person name="Negash T."/>
            <person name="Nguyen T."/>
            <person name="Nguyen N."/>
            <person name="Nicol R."/>
            <person name="Norbu C."/>
            <person name="Norbu N."/>
            <person name="Novod N."/>
            <person name="O'Neill B."/>
            <person name="Osman S."/>
            <person name="Markiewicz E."/>
            <person name="Oyono O.L."/>
            <person name="Patti C."/>
            <person name="Phunkhang P."/>
            <person name="Pierre F."/>
            <person name="Priest M."/>
            <person name="Raghuraman S."/>
            <person name="Rege F."/>
            <person name="Reyes R."/>
            <person name="Rise C."/>
            <person name="Rogov P."/>
            <person name="Ross K."/>
            <person name="Ryan E."/>
            <person name="Settipalli S."/>
            <person name="Shea T."/>
            <person name="Sherpa N."/>
            <person name="Shi L."/>
            <person name="Shih D."/>
            <person name="Sparrow T."/>
            <person name="Spaulding J."/>
            <person name="Stalker J."/>
            <person name="Stange-Thomann N."/>
            <person name="Stavropoulos S."/>
            <person name="Stone C."/>
            <person name="Strader C."/>
            <person name="Tesfaye S."/>
            <person name="Thomson T."/>
            <person name="Thoulutsang Y."/>
            <person name="Thoulutsang D."/>
            <person name="Topham K."/>
            <person name="Topping I."/>
            <person name="Tsamla T."/>
            <person name="Vassiliev H."/>
            <person name="Vo A."/>
            <person name="Wangchuk T."/>
            <person name="Wangdi T."/>
            <person name="Weiand M."/>
            <person name="Wilkinson J."/>
            <person name="Wilson A."/>
            <person name="Yadav S."/>
            <person name="Young G."/>
            <person name="Yu Q."/>
            <person name="Zembek L."/>
            <person name="Zhong D."/>
            <person name="Zimmer A."/>
            <person name="Zwirko Z."/>
            <person name="Jaffe D.B."/>
            <person name="Alvarez P."/>
            <person name="Brockman W."/>
            <person name="Butler J."/>
            <person name="Chin C."/>
            <person name="Gnerre S."/>
            <person name="Grabherr M."/>
            <person name="Kleber M."/>
            <person name="Mauceli E."/>
            <person name="MacCallum I."/>
        </authorList>
    </citation>
    <scope>NUCLEOTIDE SEQUENCE [LARGE SCALE GENOMIC DNA]</scope>
    <source>
        <strain evidence="2 3">TSC#14021-0224.01</strain>
    </source>
</reference>
<keyword evidence="3" id="KW-1185">Reference proteome</keyword>
<dbReference type="InterPro" id="IPR000626">
    <property type="entry name" value="Ubiquitin-like_dom"/>
</dbReference>
<evidence type="ECO:0000313" key="2">
    <source>
        <dbReference type="EMBL" id="EDV46371.1"/>
    </source>
</evidence>
<dbReference type="OMA" id="HPGGIAN"/>
<dbReference type="PROSITE" id="PS50053">
    <property type="entry name" value="UBIQUITIN_2"/>
    <property type="match status" value="1"/>
</dbReference>
<gene>
    <name evidence="2" type="primary">Dere\GG19048</name>
    <name evidence="2" type="synonym">dere_GLEANR_3829</name>
    <name evidence="2" type="synonym">GG19048</name>
    <name evidence="2" type="ORF">Dere_GG19048</name>
</gene>
<dbReference type="PhylomeDB" id="B3NVH9"/>
<accession>B3NVH9</accession>
<dbReference type="eggNOG" id="ENOG502T95Z">
    <property type="taxonomic scope" value="Eukaryota"/>
</dbReference>
<evidence type="ECO:0000259" key="1">
    <source>
        <dbReference type="PROSITE" id="PS50053"/>
    </source>
</evidence>
<dbReference type="SMART" id="SM00213">
    <property type="entry name" value="UBQ"/>
    <property type="match status" value="1"/>
</dbReference>
<dbReference type="Pfam" id="PF00240">
    <property type="entry name" value="ubiquitin"/>
    <property type="match status" value="1"/>
</dbReference>
<dbReference type="SUPFAM" id="SSF54236">
    <property type="entry name" value="Ubiquitin-like"/>
    <property type="match status" value="1"/>
</dbReference>
<dbReference type="CDD" id="cd17039">
    <property type="entry name" value="Ubl_ubiquitin_like"/>
    <property type="match status" value="1"/>
</dbReference>
<protein>
    <recommendedName>
        <fullName evidence="1">Ubiquitin-like domain-containing protein</fullName>
    </recommendedName>
</protein>
<evidence type="ECO:0000313" key="3">
    <source>
        <dbReference type="Proteomes" id="UP000008711"/>
    </source>
</evidence>
<reference evidence="2 3" key="2">
    <citation type="journal article" date="2008" name="Bioinformatics">
        <title>Assembly reconciliation.</title>
        <authorList>
            <person name="Zimin A.V."/>
            <person name="Smith D.R."/>
            <person name="Sutton G."/>
            <person name="Yorke J.A."/>
        </authorList>
    </citation>
    <scope>NUCLEOTIDE SEQUENCE [LARGE SCALE GENOMIC DNA]</scope>
    <source>
        <strain evidence="2 3">TSC#14021-0224.01</strain>
    </source>
</reference>
<proteinExistence type="predicted"/>
<organism evidence="2 3">
    <name type="scientific">Drosophila erecta</name>
    <name type="common">Fruit fly</name>
    <dbReference type="NCBI Taxonomy" id="7220"/>
    <lineage>
        <taxon>Eukaryota</taxon>
        <taxon>Metazoa</taxon>
        <taxon>Ecdysozoa</taxon>
        <taxon>Arthropoda</taxon>
        <taxon>Hexapoda</taxon>
        <taxon>Insecta</taxon>
        <taxon>Pterygota</taxon>
        <taxon>Neoptera</taxon>
        <taxon>Endopterygota</taxon>
        <taxon>Diptera</taxon>
        <taxon>Brachycera</taxon>
        <taxon>Muscomorpha</taxon>
        <taxon>Ephydroidea</taxon>
        <taxon>Drosophilidae</taxon>
        <taxon>Drosophila</taxon>
        <taxon>Sophophora</taxon>
    </lineage>
</organism>
<dbReference type="Proteomes" id="UP000008711">
    <property type="component" value="Unassembled WGS sequence"/>
</dbReference>
<dbReference type="EMBL" id="CH954180">
    <property type="protein sequence ID" value="EDV46371.1"/>
    <property type="molecule type" value="Genomic_DNA"/>
</dbReference>
<dbReference type="Gene3D" id="3.10.20.90">
    <property type="entry name" value="Phosphatidylinositol 3-kinase Catalytic Subunit, Chain A, domain 1"/>
    <property type="match status" value="1"/>
</dbReference>
<feature type="domain" description="Ubiquitin-like" evidence="1">
    <location>
        <begin position="4"/>
        <end position="72"/>
    </location>
</feature>
<sequence>MRKVQVLVQTRDGRKTVYEVDRYETVGNLKTRIGSAMSVPMGFSRLSYKGRVLANQSILENIGTNKMSTLDLSWKPIVLTPNQVSEKEGEFGKVEGYGQMIKAAVLMQTLGSLQNADAAIGGLHNPTDASSPRNFNADDDDYLEDQDQNCASSDGLEFLSIQKPLERIAPLDPLDPLDLSKELENCAPSKAAVHKKKAKKNRKKK</sequence>
<name>B3NVH9_DROER</name>
<dbReference type="HOGENOM" id="CLU_124079_0_0_1"/>
<dbReference type="AlphaFoldDB" id="B3NVH9"/>